<keyword evidence="7" id="KW-1185">Reference proteome</keyword>
<keyword evidence="3 5" id="KW-1133">Transmembrane helix</keyword>
<dbReference type="PANTHER" id="PTHR23501:SF58">
    <property type="entry name" value="LOW AFFINITY HEME TRANSPORTER STR3"/>
    <property type="match status" value="1"/>
</dbReference>
<evidence type="ECO:0000256" key="5">
    <source>
        <dbReference type="SAM" id="Phobius"/>
    </source>
</evidence>
<evidence type="ECO:0000256" key="1">
    <source>
        <dbReference type="ARBA" id="ARBA00004141"/>
    </source>
</evidence>
<dbReference type="Proteomes" id="UP000279236">
    <property type="component" value="Unassembled WGS sequence"/>
</dbReference>
<evidence type="ECO:0008006" key="8">
    <source>
        <dbReference type="Google" id="ProtNLM"/>
    </source>
</evidence>
<dbReference type="EMBL" id="RSCE01000002">
    <property type="protein sequence ID" value="RSH86568.1"/>
    <property type="molecule type" value="Genomic_DNA"/>
</dbReference>
<feature type="transmembrane region" description="Helical" evidence="5">
    <location>
        <begin position="60"/>
        <end position="82"/>
    </location>
</feature>
<dbReference type="InterPro" id="IPR036259">
    <property type="entry name" value="MFS_trans_sf"/>
</dbReference>
<name>A0A427Y653_9TREE</name>
<reference evidence="6 7" key="1">
    <citation type="submission" date="2018-11" db="EMBL/GenBank/DDBJ databases">
        <title>Genome sequence of Apiotrichum porosum DSM 27194.</title>
        <authorList>
            <person name="Aliyu H."/>
            <person name="Gorte O."/>
            <person name="Ochsenreither K."/>
        </authorList>
    </citation>
    <scope>NUCLEOTIDE SEQUENCE [LARGE SCALE GENOMIC DNA]</scope>
    <source>
        <strain evidence="6 7">DSM 27194</strain>
    </source>
</reference>
<evidence type="ECO:0000313" key="6">
    <source>
        <dbReference type="EMBL" id="RSH86568.1"/>
    </source>
</evidence>
<proteinExistence type="predicted"/>
<evidence type="ECO:0000256" key="3">
    <source>
        <dbReference type="ARBA" id="ARBA00022989"/>
    </source>
</evidence>
<dbReference type="PANTHER" id="PTHR23501">
    <property type="entry name" value="MAJOR FACILITATOR SUPERFAMILY"/>
    <property type="match status" value="1"/>
</dbReference>
<evidence type="ECO:0000256" key="4">
    <source>
        <dbReference type="ARBA" id="ARBA00023136"/>
    </source>
</evidence>
<evidence type="ECO:0000313" key="7">
    <source>
        <dbReference type="Proteomes" id="UP000279236"/>
    </source>
</evidence>
<keyword evidence="2 5" id="KW-0812">Transmembrane</keyword>
<dbReference type="GO" id="GO:0005886">
    <property type="term" value="C:plasma membrane"/>
    <property type="evidence" value="ECO:0007669"/>
    <property type="project" value="TreeGrafter"/>
</dbReference>
<dbReference type="GO" id="GO:0022857">
    <property type="term" value="F:transmembrane transporter activity"/>
    <property type="evidence" value="ECO:0007669"/>
    <property type="project" value="TreeGrafter"/>
</dbReference>
<dbReference type="RefSeq" id="XP_028479353.1">
    <property type="nucleotide sequence ID" value="XM_028620381.1"/>
</dbReference>
<dbReference type="AlphaFoldDB" id="A0A427Y653"/>
<accession>A0A427Y653</accession>
<organism evidence="6 7">
    <name type="scientific">Apiotrichum porosum</name>
    <dbReference type="NCBI Taxonomy" id="105984"/>
    <lineage>
        <taxon>Eukaryota</taxon>
        <taxon>Fungi</taxon>
        <taxon>Dikarya</taxon>
        <taxon>Basidiomycota</taxon>
        <taxon>Agaricomycotina</taxon>
        <taxon>Tremellomycetes</taxon>
        <taxon>Trichosporonales</taxon>
        <taxon>Trichosporonaceae</taxon>
        <taxon>Apiotrichum</taxon>
    </lineage>
</organism>
<comment type="caution">
    <text evidence="6">The sequence shown here is derived from an EMBL/GenBank/DDBJ whole genome shotgun (WGS) entry which is preliminary data.</text>
</comment>
<keyword evidence="4 5" id="KW-0472">Membrane</keyword>
<feature type="transmembrane region" description="Helical" evidence="5">
    <location>
        <begin position="31"/>
        <end position="51"/>
    </location>
</feature>
<gene>
    <name evidence="6" type="ORF">EHS24_004837</name>
</gene>
<evidence type="ECO:0000256" key="2">
    <source>
        <dbReference type="ARBA" id="ARBA00022692"/>
    </source>
</evidence>
<protein>
    <recommendedName>
        <fullName evidence="8">Major facilitator superfamily (MFS) profile domain-containing protein</fullName>
    </recommendedName>
</protein>
<sequence>MISGNAIVCIAAGIIYFSATAGNTSTVALVFSQVLFQGGAAFALMAAQTAFQASVSHDDLAIALAVYIFAESLCNGIGASAAGSMWTSSLVANLEAVPGLNVTDVLSIAGDITLARISEPRADIIVAYDKTYRRMALAALILTFPSFIASFFNREIVLDNRHNIIDEESPAV</sequence>
<feature type="transmembrane region" description="Helical" evidence="5">
    <location>
        <begin position="135"/>
        <end position="152"/>
    </location>
</feature>
<comment type="subcellular location">
    <subcellularLocation>
        <location evidence="1">Membrane</location>
        <topology evidence="1">Multi-pass membrane protein</topology>
    </subcellularLocation>
</comment>
<dbReference type="GeneID" id="39589380"/>
<dbReference type="SUPFAM" id="SSF103473">
    <property type="entry name" value="MFS general substrate transporter"/>
    <property type="match status" value="1"/>
</dbReference>